<dbReference type="Gene3D" id="3.30.360.110">
    <property type="entry name" value="S-adenosylmethionine decarboxylase domain"/>
    <property type="match status" value="1"/>
</dbReference>
<dbReference type="InterPro" id="IPR003826">
    <property type="entry name" value="AdoMetDC_fam_prok"/>
</dbReference>
<comment type="similarity">
    <text evidence="16 18">Belongs to the prokaryotic AdoMetDC family. Type 1 subfamily.</text>
</comment>
<feature type="chain" id="PRO_5023496030" description="S-adenosylmethionine decarboxylase alpha chain" evidence="18">
    <location>
        <begin position="63"/>
        <end position="427"/>
    </location>
</feature>
<comment type="cofactor">
    <cofactor evidence="18">
        <name>pyruvate</name>
        <dbReference type="ChEBI" id="CHEBI:15361"/>
    </cofactor>
    <text evidence="18">Binds 1 pyruvoyl group covalently per subunit.</text>
</comment>
<protein>
    <recommendedName>
        <fullName evidence="18">S-adenosylmethionine decarboxylase proenzyme</fullName>
        <shortName evidence="18">AdoMetDC</shortName>
        <shortName evidence="18">SAMDC</shortName>
        <ecNumber evidence="18">4.1.1.50</ecNumber>
    </recommendedName>
    <component>
        <recommendedName>
            <fullName evidence="18">S-adenosylmethionine decarboxylase beta chain</fullName>
        </recommendedName>
    </component>
    <component>
        <recommendedName>
            <fullName evidence="18">S-adenosylmethionine decarboxylase alpha chain</fullName>
        </recommendedName>
    </component>
</protein>
<evidence type="ECO:0000256" key="19">
    <source>
        <dbReference type="PROSITE-ProRule" id="PRU00354"/>
    </source>
</evidence>
<evidence type="ECO:0000256" key="3">
    <source>
        <dbReference type="ARBA" id="ARBA00011601"/>
    </source>
</evidence>
<comment type="PTM">
    <text evidence="18">Is synthesized initially as an inactive proenzyme. Formation of the active enzyme involves a self-maturation process in which the active site pyruvoyl group is generated from an internal serine residue via an autocatalytic post-translational modification. Two non-identical subunits are generated from the proenzyme in this reaction, and the pyruvate is formed at the N-terminus of the alpha chain, which is derived from the carboxyl end of the proenzyme. The post-translation cleavage follows an unusual pathway, termed non-hydrolytic serinolysis, in which the side chain hydroxyl group of the serine supplies its oxygen atom to form the C-terminus of the beta chain, while the remainder of the serine residue undergoes an oxidative deamination to produce ammonia and the pyruvoyl group blocking the N-terminus of the alpha chain.</text>
</comment>
<dbReference type="InterPro" id="IPR030374">
    <property type="entry name" value="PABS"/>
</dbReference>
<dbReference type="InterPro" id="IPR030373">
    <property type="entry name" value="PABS_CS"/>
</dbReference>
<evidence type="ECO:0000259" key="22">
    <source>
        <dbReference type="PROSITE" id="PS51006"/>
    </source>
</evidence>
<feature type="binding site" evidence="17">
    <location>
        <begin position="278"/>
        <end position="279"/>
    </location>
    <ligand>
        <name>S-methyl-5'-thioadenosine</name>
        <dbReference type="ChEBI" id="CHEBI:17509"/>
    </ligand>
</feature>
<evidence type="ECO:0000256" key="14">
    <source>
        <dbReference type="ARBA" id="ARBA00048112"/>
    </source>
</evidence>
<feature type="active site" description="Proton acceptor; for processing activity" evidence="18">
    <location>
        <position position="68"/>
    </location>
</feature>
<keyword evidence="5 18" id="KW-0949">S-adenosyl-L-methionine</keyword>
<comment type="function">
    <text evidence="15 18">Catalyzes the decarboxylation of S-adenosylmethionine to S-adenosylmethioninamine (dcAdoMet), the propylamine donor required for the synthesis of the polyamines spermine and spermidine from the diamine putrescine.</text>
</comment>
<feature type="domain" description="PABS" evidence="22">
    <location>
        <begin position="143"/>
        <end position="379"/>
    </location>
</feature>
<keyword evidence="7 18" id="KW-0068">Autocatalytic cleavage</keyword>
<dbReference type="AlphaFoldDB" id="A0A0P0CVW3"/>
<evidence type="ECO:0000256" key="13">
    <source>
        <dbReference type="ARBA" id="ARBA00023317"/>
    </source>
</evidence>
<dbReference type="InterPro" id="IPR029063">
    <property type="entry name" value="SAM-dependent_MTases_sf"/>
</dbReference>
<evidence type="ECO:0000256" key="2">
    <source>
        <dbReference type="ARBA" id="ARBA00007867"/>
    </source>
</evidence>
<dbReference type="InterPro" id="IPR042286">
    <property type="entry name" value="AdoMetDC_C"/>
</dbReference>
<dbReference type="Pfam" id="PF02675">
    <property type="entry name" value="AdoMet_dc"/>
    <property type="match status" value="1"/>
</dbReference>
<feature type="binding site" evidence="17">
    <location>
        <position position="304"/>
    </location>
    <ligand>
        <name>S-methyl-5'-thioadenosine</name>
        <dbReference type="ChEBI" id="CHEBI:17509"/>
    </ligand>
</feature>
<comment type="similarity">
    <text evidence="2 17 20">Belongs to the spermidine/spermine synthase family.</text>
</comment>
<evidence type="ECO:0000256" key="11">
    <source>
        <dbReference type="ARBA" id="ARBA00023239"/>
    </source>
</evidence>
<keyword evidence="8 18" id="KW-0745">Spermidine biosynthesis</keyword>
<dbReference type="UniPathway" id="UPA00331">
    <property type="reaction ID" value="UER00451"/>
</dbReference>
<evidence type="ECO:0000256" key="9">
    <source>
        <dbReference type="ARBA" id="ARBA00023115"/>
    </source>
</evidence>
<feature type="binding site" evidence="17">
    <location>
        <position position="227"/>
    </location>
    <ligand>
        <name>spermidine</name>
        <dbReference type="ChEBI" id="CHEBI:57834"/>
    </ligand>
</feature>
<comment type="subunit">
    <text evidence="17">Homodimer or homotetramer.</text>
</comment>
<dbReference type="PROSITE" id="PS51006">
    <property type="entry name" value="PABS_2"/>
    <property type="match status" value="1"/>
</dbReference>
<evidence type="ECO:0000256" key="15">
    <source>
        <dbReference type="ARBA" id="ARBA00056215"/>
    </source>
</evidence>
<comment type="pathway">
    <text evidence="17">Amine and polyamine biosynthesis; spermidine biosynthesis; spermidine from putrescine: step 1/1.</text>
</comment>
<reference evidence="23 24" key="1">
    <citation type="submission" date="2015-08" db="EMBL/GenBank/DDBJ databases">
        <title>Complete genome sequence of Rufibacter tibetensis strain 1351t, a radiation-resistant bacterium from tibet plateau.</title>
        <authorList>
            <person name="Dai J."/>
        </authorList>
    </citation>
    <scope>NUCLEOTIDE SEQUENCE [LARGE SCALE GENOMIC DNA]</scope>
    <source>
        <strain evidence="23 24">1351</strain>
    </source>
</reference>
<dbReference type="InterPro" id="IPR037163">
    <property type="entry name" value="Spermidine_synt_N_sf"/>
</dbReference>
<dbReference type="InterPro" id="IPR001045">
    <property type="entry name" value="Spermi_synthase"/>
</dbReference>
<dbReference type="GO" id="GO:0008295">
    <property type="term" value="P:spermidine biosynthetic process"/>
    <property type="evidence" value="ECO:0007669"/>
    <property type="project" value="UniProtKB-UniRule"/>
</dbReference>
<dbReference type="RefSeq" id="WP_062545467.1">
    <property type="nucleotide sequence ID" value="NZ_CP012643.1"/>
</dbReference>
<proteinExistence type="inferred from homology"/>
<evidence type="ECO:0000256" key="1">
    <source>
        <dbReference type="ARBA" id="ARBA00004911"/>
    </source>
</evidence>
<evidence type="ECO:0000256" key="5">
    <source>
        <dbReference type="ARBA" id="ARBA00022691"/>
    </source>
</evidence>
<name>A0A0P0CVW3_9BACT</name>
<dbReference type="OrthoDB" id="9793120at2"/>
<dbReference type="Proteomes" id="UP000061382">
    <property type="component" value="Chromosome"/>
</dbReference>
<dbReference type="KEGG" id="rti:DC20_19995"/>
<keyword evidence="9 18" id="KW-0620">Polyamine biosynthesis</keyword>
<evidence type="ECO:0000256" key="6">
    <source>
        <dbReference type="ARBA" id="ARBA00022793"/>
    </source>
</evidence>
<evidence type="ECO:0000256" key="12">
    <source>
        <dbReference type="ARBA" id="ARBA00023270"/>
    </source>
</evidence>
<organism evidence="23 24">
    <name type="scientific">Rufibacter tibetensis</name>
    <dbReference type="NCBI Taxonomy" id="512763"/>
    <lineage>
        <taxon>Bacteria</taxon>
        <taxon>Pseudomonadati</taxon>
        <taxon>Bacteroidota</taxon>
        <taxon>Cytophagia</taxon>
        <taxon>Cytophagales</taxon>
        <taxon>Hymenobacteraceae</taxon>
        <taxon>Rufibacter</taxon>
    </lineage>
</organism>
<feature type="active site" description="Schiff-base intermediate with substrate; via pyruvic acid" evidence="18">
    <location>
        <position position="63"/>
    </location>
</feature>
<dbReference type="GO" id="GO:0004014">
    <property type="term" value="F:adenosylmethionine decarboxylase activity"/>
    <property type="evidence" value="ECO:0007669"/>
    <property type="project" value="UniProtKB-UniRule"/>
</dbReference>
<feature type="binding site" evidence="17">
    <location>
        <position position="203"/>
    </location>
    <ligand>
        <name>spermidine</name>
        <dbReference type="ChEBI" id="CHEBI:57834"/>
    </ligand>
</feature>
<dbReference type="NCBIfam" id="TIGR00417">
    <property type="entry name" value="speE"/>
    <property type="match status" value="1"/>
</dbReference>
<evidence type="ECO:0000256" key="10">
    <source>
        <dbReference type="ARBA" id="ARBA00023145"/>
    </source>
</evidence>
<comment type="catalytic activity">
    <reaction evidence="17 21">
        <text>S-adenosyl 3-(methylsulfanyl)propylamine + putrescine = S-methyl-5'-thioadenosine + spermidine + H(+)</text>
        <dbReference type="Rhea" id="RHEA:12721"/>
        <dbReference type="ChEBI" id="CHEBI:15378"/>
        <dbReference type="ChEBI" id="CHEBI:17509"/>
        <dbReference type="ChEBI" id="CHEBI:57443"/>
        <dbReference type="ChEBI" id="CHEBI:57834"/>
        <dbReference type="ChEBI" id="CHEBI:326268"/>
        <dbReference type="EC" id="2.5.1.16"/>
    </reaction>
</comment>
<feature type="chain" id="PRO_5023496032" description="S-adenosylmethionine decarboxylase beta chain" evidence="18">
    <location>
        <begin position="1"/>
        <end position="62"/>
    </location>
</feature>
<evidence type="ECO:0000256" key="21">
    <source>
        <dbReference type="RuleBase" id="RU003837"/>
    </source>
</evidence>
<dbReference type="PANTHER" id="PTHR11558">
    <property type="entry name" value="SPERMIDINE/SPERMINE SYNTHASE"/>
    <property type="match status" value="1"/>
</dbReference>
<gene>
    <name evidence="17" type="primary">speE</name>
    <name evidence="18" type="synonym">speH</name>
    <name evidence="23" type="ORF">DC20_19995</name>
</gene>
<dbReference type="NCBIfam" id="TIGR03330">
    <property type="entry name" value="SAM_DCase_Bsu"/>
    <property type="match status" value="1"/>
</dbReference>
<dbReference type="GO" id="GO:0005829">
    <property type="term" value="C:cytosol"/>
    <property type="evidence" value="ECO:0007669"/>
    <property type="project" value="TreeGrafter"/>
</dbReference>
<evidence type="ECO:0000313" key="24">
    <source>
        <dbReference type="Proteomes" id="UP000061382"/>
    </source>
</evidence>
<comment type="catalytic activity">
    <reaction evidence="14 18">
        <text>S-adenosyl-L-methionine + H(+) = S-adenosyl 3-(methylsulfanyl)propylamine + CO2</text>
        <dbReference type="Rhea" id="RHEA:15981"/>
        <dbReference type="ChEBI" id="CHEBI:15378"/>
        <dbReference type="ChEBI" id="CHEBI:16526"/>
        <dbReference type="ChEBI" id="CHEBI:57443"/>
        <dbReference type="ChEBI" id="CHEBI:59789"/>
        <dbReference type="EC" id="4.1.1.50"/>
    </reaction>
</comment>
<evidence type="ECO:0000256" key="20">
    <source>
        <dbReference type="RuleBase" id="RU003836"/>
    </source>
</evidence>
<keyword evidence="10 18" id="KW-0865">Zymogen</keyword>
<dbReference type="CDD" id="cd02440">
    <property type="entry name" value="AdoMet_MTases"/>
    <property type="match status" value="1"/>
</dbReference>
<comment type="pathway">
    <text evidence="1 18">Amine and polyamine biosynthesis; S-adenosylmethioninamine biosynthesis; S-adenosylmethioninamine from S-adenosyl-L-methionine: step 1/1.</text>
</comment>
<accession>A0A0P0CVW3</accession>
<keyword evidence="4 17" id="KW-0808">Transferase</keyword>
<comment type="subunit">
    <text evidence="3 18">Heterotetramer of two alpha and two beta chains arranged as a dimer of alpha/beta heterodimers.</text>
</comment>
<keyword evidence="11 18" id="KW-0456">Lyase</keyword>
<keyword evidence="6 18" id="KW-0210">Decarboxylase</keyword>
<dbReference type="UniPathway" id="UPA00248">
    <property type="reaction ID" value="UER00314"/>
</dbReference>
<feature type="binding site" evidence="17">
    <location>
        <begin position="297"/>
        <end position="300"/>
    </location>
    <ligand>
        <name>spermidine</name>
        <dbReference type="ChEBI" id="CHEBI:57834"/>
    </ligand>
</feature>
<dbReference type="EC" id="4.1.1.50" evidence="18"/>
<dbReference type="Pfam" id="PF17284">
    <property type="entry name" value="Spermine_synt_N"/>
    <property type="match status" value="1"/>
</dbReference>
<dbReference type="SUPFAM" id="SSF53335">
    <property type="entry name" value="S-adenosyl-L-methionine-dependent methyltransferases"/>
    <property type="match status" value="1"/>
</dbReference>
<dbReference type="PROSITE" id="PS01330">
    <property type="entry name" value="PABS_1"/>
    <property type="match status" value="1"/>
</dbReference>
<feature type="active site" description="Proton donor; for catalytic activity" evidence="18">
    <location>
        <position position="83"/>
    </location>
</feature>
<evidence type="ECO:0000256" key="4">
    <source>
        <dbReference type="ARBA" id="ARBA00022679"/>
    </source>
</evidence>
<dbReference type="SUPFAM" id="SSF56276">
    <property type="entry name" value="S-adenosylmethionine decarboxylase"/>
    <property type="match status" value="1"/>
</dbReference>
<evidence type="ECO:0000256" key="16">
    <source>
        <dbReference type="ARBA" id="ARBA00061583"/>
    </source>
</evidence>
<evidence type="ECO:0000256" key="7">
    <source>
        <dbReference type="ARBA" id="ARBA00022813"/>
    </source>
</evidence>
<evidence type="ECO:0000256" key="18">
    <source>
        <dbReference type="HAMAP-Rule" id="MF_00464"/>
    </source>
</evidence>
<feature type="active site" description="Proton acceptor" evidence="17 19">
    <location>
        <position position="297"/>
    </location>
</feature>
<evidence type="ECO:0000256" key="17">
    <source>
        <dbReference type="HAMAP-Rule" id="MF_00198"/>
    </source>
</evidence>
<dbReference type="HAMAP" id="MF_00198">
    <property type="entry name" value="Spermidine_synth"/>
    <property type="match status" value="1"/>
</dbReference>
<dbReference type="GO" id="GO:0004766">
    <property type="term" value="F:spermidine synthase activity"/>
    <property type="evidence" value="ECO:0007669"/>
    <property type="project" value="UniProtKB-UniRule"/>
</dbReference>
<dbReference type="PATRIC" id="fig|512763.3.peg.4392"/>
<feature type="modified residue" description="Pyruvic acid (Ser); by autocatalysis" evidence="18">
    <location>
        <position position="63"/>
    </location>
</feature>
<dbReference type="InterPro" id="IPR017716">
    <property type="entry name" value="S-AdoMet_deCOase_pro-enz"/>
</dbReference>
<dbReference type="Gene3D" id="2.30.140.10">
    <property type="entry name" value="Spermidine synthase, tetramerisation domain"/>
    <property type="match status" value="1"/>
</dbReference>
<dbReference type="InterPro" id="IPR016067">
    <property type="entry name" value="S-AdoMet_deCO2ase_core"/>
</dbReference>
<dbReference type="STRING" id="512763.DC20_19995"/>
<comment type="function">
    <text evidence="17">Catalyzes the irreversible transfer of a propylamine group from the amino donor S-adenosylmethioninamine (decarboxy-AdoMet) to putrescine (1,4-diaminobutane) to yield spermidine.</text>
</comment>
<keyword evidence="24" id="KW-1185">Reference proteome</keyword>
<feature type="site" description="Cleavage (non-hydrolytic); by autolysis" evidence="18">
    <location>
        <begin position="62"/>
        <end position="63"/>
    </location>
</feature>
<dbReference type="InterPro" id="IPR035246">
    <property type="entry name" value="Spermidine_synt_N"/>
</dbReference>
<keyword evidence="12 18" id="KW-0704">Schiff base</keyword>
<sequence length="427" mass="47480">MDALGRHILVEFYNCSPELMNDVVHIENSMVAAAETAGATVINSTFHHFSPYGVSGVVVIQESHLAIHTWPEYGYAAVDLFTCGDSVDPWVSYNYLIEAFKASHGSSMECLRGQQRLLNRTDFTVEARDSGQQIAPIPKITRDVWFTERDENIALSLKHTGTQLYKKQSPYQKVEVFETLAYGNMLTLDGMVMCTQKDEYVYHEMITHVPVFSHGNVKRALVIGGGDGGTVRELLRHDCIEEVVLVEIDELVIEACKAHLPETASAFGNPKLKLLVEDGIKYIQECADSAFDLIIVDSADPVGPGEGLFTVEFYTQVHRCLTAEGVMITQSESPRFNTNVFVEIFDTYKGIFGQNNVHCYLAAIPTYPTGTWSFSFSSKGSVHPKKFNLETAAAFSQAQGLRYYNEDIHVAAFALPNFVKELLSSKA</sequence>
<dbReference type="Gene3D" id="3.40.50.150">
    <property type="entry name" value="Vaccinia Virus protein VP39"/>
    <property type="match status" value="1"/>
</dbReference>
<feature type="binding site" evidence="17">
    <location>
        <position position="247"/>
    </location>
    <ligand>
        <name>S-methyl-5'-thioadenosine</name>
        <dbReference type="ChEBI" id="CHEBI:17509"/>
    </ligand>
</feature>
<evidence type="ECO:0000256" key="8">
    <source>
        <dbReference type="ARBA" id="ARBA00023066"/>
    </source>
</evidence>
<dbReference type="EMBL" id="CP012643">
    <property type="protein sequence ID" value="ALJ00854.1"/>
    <property type="molecule type" value="Genomic_DNA"/>
</dbReference>
<dbReference type="Pfam" id="PF01564">
    <property type="entry name" value="Spermine_synth"/>
    <property type="match status" value="1"/>
</dbReference>
<dbReference type="NCBIfam" id="NF002010">
    <property type="entry name" value="PRK00811.1"/>
    <property type="match status" value="1"/>
</dbReference>
<evidence type="ECO:0000313" key="23">
    <source>
        <dbReference type="EMBL" id="ALJ00854.1"/>
    </source>
</evidence>
<dbReference type="HAMAP" id="MF_00464">
    <property type="entry name" value="AdoMetDC_1"/>
    <property type="match status" value="1"/>
</dbReference>
<dbReference type="Gene3D" id="3.30.160.750">
    <property type="match status" value="1"/>
</dbReference>
<keyword evidence="13 18" id="KW-0670">Pyruvate</keyword>
<dbReference type="FunFam" id="3.30.360.110:FF:000001">
    <property type="entry name" value="S-adenosylmethionine decarboxylase proenzyme"/>
    <property type="match status" value="1"/>
</dbReference>
<feature type="binding site" evidence="17">
    <location>
        <position position="172"/>
    </location>
    <ligand>
        <name>S-methyl-5'-thioadenosine</name>
        <dbReference type="ChEBI" id="CHEBI:17509"/>
    </ligand>
</feature>
<dbReference type="PANTHER" id="PTHR11558:SF11">
    <property type="entry name" value="SPERMIDINE SYNTHASE"/>
    <property type="match status" value="1"/>
</dbReference>
<dbReference type="InterPro" id="IPR042284">
    <property type="entry name" value="AdoMetDC_N"/>
</dbReference>